<evidence type="ECO:0008006" key="4">
    <source>
        <dbReference type="Google" id="ProtNLM"/>
    </source>
</evidence>
<name>A0A6N8IZM9_9BURK</name>
<dbReference type="SUPFAM" id="SSF51182">
    <property type="entry name" value="RmlC-like cupins"/>
    <property type="match status" value="1"/>
</dbReference>
<dbReference type="PANTHER" id="PTHR36156:SF2">
    <property type="entry name" value="CUPIN TYPE-2 DOMAIN-CONTAINING PROTEIN"/>
    <property type="match status" value="1"/>
</dbReference>
<reference evidence="2 3" key="1">
    <citation type="submission" date="2019-12" db="EMBL/GenBank/DDBJ databases">
        <authorList>
            <person name="Huq M.A."/>
        </authorList>
    </citation>
    <scope>NUCLEOTIDE SEQUENCE [LARGE SCALE GENOMIC DNA]</scope>
    <source>
        <strain evidence="2 3">MAH-25</strain>
    </source>
</reference>
<evidence type="ECO:0000256" key="1">
    <source>
        <dbReference type="SAM" id="MobiDB-lite"/>
    </source>
</evidence>
<dbReference type="InterPro" id="IPR047142">
    <property type="entry name" value="OryJ/VirC-like"/>
</dbReference>
<sequence>MSLYEPSTAKISPTLKAMRRVITGVDAQGRSVITHEGQAPGQHENDQWPGRGYTDFWVWRKTPQPLHGREDTGLWPDEFPGPAPGGHLRVVHWLSKEGRPGTVPVVPPHAPKRVGVGGRSWDRGGGNNTCISDMHKTESVDFGIVLEGERILVCDDRETTIRPGDIVVQVGAWHLWNSEAKGCHMAFDMVSAAFSGTPDGNHGLQEKDVQVLRVPEGKALPAGVKPQRRIVTIDREPGRSVIVSDGASPDVRVDPARPGFALHRLWVIETHPAPIVPESLQLPHVLVPPPRGTVLNVLTLPPDAAWRGKAGVEQAQAFYASVGAQAIATCGSIEGHPYSQNSDTVEFLVVTEGEVTLVLDTGETTLKAGEIGVVRGGNRALANRTGRPAVVAIATHDAVAGS</sequence>
<dbReference type="InterPro" id="IPR011051">
    <property type="entry name" value="RmlC_Cupin_sf"/>
</dbReference>
<keyword evidence="3" id="KW-1185">Reference proteome</keyword>
<protein>
    <recommendedName>
        <fullName evidence="4">Cupin domain-containing protein</fullName>
    </recommendedName>
</protein>
<dbReference type="PANTHER" id="PTHR36156">
    <property type="entry name" value="SLR2101 PROTEIN"/>
    <property type="match status" value="1"/>
</dbReference>
<dbReference type="RefSeq" id="WP_157399446.1">
    <property type="nucleotide sequence ID" value="NZ_WSEL01000009.1"/>
</dbReference>
<proteinExistence type="predicted"/>
<dbReference type="InterPro" id="IPR014710">
    <property type="entry name" value="RmlC-like_jellyroll"/>
</dbReference>
<dbReference type="Gene3D" id="2.60.120.10">
    <property type="entry name" value="Jelly Rolls"/>
    <property type="match status" value="2"/>
</dbReference>
<evidence type="ECO:0000313" key="3">
    <source>
        <dbReference type="Proteomes" id="UP000469385"/>
    </source>
</evidence>
<dbReference type="AlphaFoldDB" id="A0A6N8IZM9"/>
<accession>A0A6N8IZM9</accession>
<feature type="region of interest" description="Disordered" evidence="1">
    <location>
        <begin position="101"/>
        <end position="121"/>
    </location>
</feature>
<evidence type="ECO:0000313" key="2">
    <source>
        <dbReference type="EMBL" id="MVQ31396.1"/>
    </source>
</evidence>
<organism evidence="2 3">
    <name type="scientific">Ramlibacter pinisoli</name>
    <dbReference type="NCBI Taxonomy" id="2682844"/>
    <lineage>
        <taxon>Bacteria</taxon>
        <taxon>Pseudomonadati</taxon>
        <taxon>Pseudomonadota</taxon>
        <taxon>Betaproteobacteria</taxon>
        <taxon>Burkholderiales</taxon>
        <taxon>Comamonadaceae</taxon>
        <taxon>Ramlibacter</taxon>
    </lineage>
</organism>
<gene>
    <name evidence="2" type="ORF">GON04_18205</name>
</gene>
<dbReference type="EMBL" id="WSEL01000009">
    <property type="protein sequence ID" value="MVQ31396.1"/>
    <property type="molecule type" value="Genomic_DNA"/>
</dbReference>
<dbReference type="Proteomes" id="UP000469385">
    <property type="component" value="Unassembled WGS sequence"/>
</dbReference>
<comment type="caution">
    <text evidence="2">The sequence shown here is derived from an EMBL/GenBank/DDBJ whole genome shotgun (WGS) entry which is preliminary data.</text>
</comment>